<keyword evidence="1" id="KW-0472">Membrane</keyword>
<evidence type="ECO:0000313" key="3">
    <source>
        <dbReference type="RefSeq" id="XP_065674502.1"/>
    </source>
</evidence>
<sequence length="479" mass="54786">MIQKIDKNYAQNRIMPVAVDHEEKGVYKVVLIVALTLCVLSVLTFSLLKYFRKANSCCYCCFWKKPIKKETRNESFKKSVQKLPNFRNSTRLPQKAYSHESLNLHVDNFEIPGKIQIHSVQPDNSSTSDYFSVLSASEDDDVSKRITFLEEPIQPKLYAKVHKSNSLRSSSSNISSESFQDQLNLDIYASERRYTQGAGSLGKIKLSLQYEDISKQTLSITFNELLNLTHLGENIIGICFETILLPDRQVAYQSKVIEQANFQNINQTFHFLSKPQNRDFEARTVYIAVKLVEKSQKEIAYGETRISLLNYEIYNQVSTDLSVGIKSCSAQNEIGDIQLCMSYHPDQKKLVAMAKTIKFMNSATIHNITSIHIKARLVKVDGVKLGKKRVISKYLLSNKADQLIEFQDSMSFKLSLEHFSQCTLKLNLHGKHKILGKHINLGKVRIGENNKNETGKVHWWTLTKSDAIGWNMWHPIYSS</sequence>
<keyword evidence="2" id="KW-1185">Reference proteome</keyword>
<dbReference type="RefSeq" id="XP_065674502.1">
    <property type="nucleotide sequence ID" value="XM_065818430.1"/>
</dbReference>
<evidence type="ECO:0000256" key="1">
    <source>
        <dbReference type="SAM" id="Phobius"/>
    </source>
</evidence>
<evidence type="ECO:0000313" key="2">
    <source>
        <dbReference type="Proteomes" id="UP001652625"/>
    </source>
</evidence>
<dbReference type="InterPro" id="IPR035892">
    <property type="entry name" value="C2_domain_sf"/>
</dbReference>
<protein>
    <submittedName>
        <fullName evidence="3">Synaptotagmin-2 isoform X1</fullName>
    </submittedName>
</protein>
<keyword evidence="1" id="KW-1133">Transmembrane helix</keyword>
<dbReference type="Gene3D" id="2.60.40.150">
    <property type="entry name" value="C2 domain"/>
    <property type="match status" value="2"/>
</dbReference>
<feature type="transmembrane region" description="Helical" evidence="1">
    <location>
        <begin position="29"/>
        <end position="51"/>
    </location>
</feature>
<proteinExistence type="predicted"/>
<reference evidence="3" key="1">
    <citation type="submission" date="2025-08" db="UniProtKB">
        <authorList>
            <consortium name="RefSeq"/>
        </authorList>
    </citation>
    <scope>IDENTIFICATION</scope>
</reference>
<dbReference type="PANTHER" id="PTHR10024">
    <property type="entry name" value="SYNAPTOTAGMIN"/>
    <property type="match status" value="1"/>
</dbReference>
<name>A0ABM4DJ18_HYDVU</name>
<keyword evidence="1" id="KW-0812">Transmembrane</keyword>
<accession>A0ABM4DJ18</accession>
<dbReference type="Proteomes" id="UP001652625">
    <property type="component" value="Chromosome 14"/>
</dbReference>
<gene>
    <name evidence="3" type="primary">LOC100210139</name>
</gene>
<organism evidence="2 3">
    <name type="scientific">Hydra vulgaris</name>
    <name type="common">Hydra</name>
    <name type="synonym">Hydra attenuata</name>
    <dbReference type="NCBI Taxonomy" id="6087"/>
    <lineage>
        <taxon>Eukaryota</taxon>
        <taxon>Metazoa</taxon>
        <taxon>Cnidaria</taxon>
        <taxon>Hydrozoa</taxon>
        <taxon>Hydroidolina</taxon>
        <taxon>Anthoathecata</taxon>
        <taxon>Aplanulata</taxon>
        <taxon>Hydridae</taxon>
        <taxon>Hydra</taxon>
    </lineage>
</organism>
<dbReference type="GeneID" id="100210139"/>